<dbReference type="GeneID" id="28836640"/>
<evidence type="ECO:0000259" key="3">
    <source>
        <dbReference type="PROSITE" id="PS51229"/>
    </source>
</evidence>
<dbReference type="RefSeq" id="XP_059319876.1">
    <property type="nucleotide sequence ID" value="XM_059463516.1"/>
</dbReference>
<dbReference type="GO" id="GO:0045116">
    <property type="term" value="P:protein neddylation"/>
    <property type="evidence" value="ECO:0007669"/>
    <property type="project" value="TreeGrafter"/>
</dbReference>
<gene>
    <name evidence="4" type="primary">DCN1</name>
    <name evidence="4" type="ORF">VE01_03254</name>
</gene>
<dbReference type="InterPro" id="IPR005176">
    <property type="entry name" value="PONY_dom"/>
</dbReference>
<dbReference type="Gene3D" id="1.10.238.200">
    <property type="entry name" value="Cullin, PONY binding domain"/>
    <property type="match status" value="1"/>
</dbReference>
<dbReference type="InterPro" id="IPR042460">
    <property type="entry name" value="DCN1-like_PONY"/>
</dbReference>
<dbReference type="Proteomes" id="UP000091956">
    <property type="component" value="Unassembled WGS sequence"/>
</dbReference>
<feature type="region of interest" description="Disordered" evidence="2">
    <location>
        <begin position="265"/>
        <end position="285"/>
    </location>
</feature>
<accession>A0A1B8GS65</accession>
<dbReference type="PROSITE" id="PS51229">
    <property type="entry name" value="DCUN1"/>
    <property type="match status" value="1"/>
</dbReference>
<feature type="compositionally biased region" description="Low complexity" evidence="2">
    <location>
        <begin position="178"/>
        <end position="188"/>
    </location>
</feature>
<reference evidence="4 5" key="1">
    <citation type="submission" date="2016-03" db="EMBL/GenBank/DDBJ databases">
        <title>Comparative genomics of Pseudogymnoascus destructans, the fungus causing white-nose syndrome of bats.</title>
        <authorList>
            <person name="Palmer J.M."/>
            <person name="Drees K.P."/>
            <person name="Foster J.T."/>
            <person name="Lindner D.L."/>
        </authorList>
    </citation>
    <scope>NUCLEOTIDE SEQUENCE [LARGE SCALE GENOMIC DNA]</scope>
    <source>
        <strain evidence="4 5">UAMH 10579</strain>
    </source>
</reference>
<proteinExistence type="predicted"/>
<dbReference type="STRING" id="342668.A0A1B8GS65"/>
<keyword evidence="4" id="KW-0436">Ligase</keyword>
<dbReference type="Pfam" id="PF03556">
    <property type="entry name" value="Cullin_binding"/>
    <property type="match status" value="1"/>
</dbReference>
<name>A0A1B8GS65_9PEZI</name>
<dbReference type="PANTHER" id="PTHR12281">
    <property type="entry name" value="RP42 RELATED"/>
    <property type="match status" value="1"/>
</dbReference>
<dbReference type="Gene3D" id="1.10.238.10">
    <property type="entry name" value="EF-hand"/>
    <property type="match status" value="1"/>
</dbReference>
<dbReference type="GO" id="GO:0032182">
    <property type="term" value="F:ubiquitin-like protein binding"/>
    <property type="evidence" value="ECO:0007669"/>
    <property type="project" value="TreeGrafter"/>
</dbReference>
<dbReference type="GO" id="GO:0000151">
    <property type="term" value="C:ubiquitin ligase complex"/>
    <property type="evidence" value="ECO:0007669"/>
    <property type="project" value="TreeGrafter"/>
</dbReference>
<dbReference type="AlphaFoldDB" id="A0A1B8GS65"/>
<reference evidence="5" key="2">
    <citation type="journal article" date="2018" name="Nat. Commun.">
        <title>Extreme sensitivity to ultraviolet light in the fungal pathogen causing white-nose syndrome of bats.</title>
        <authorList>
            <person name="Palmer J.M."/>
            <person name="Drees K.P."/>
            <person name="Foster J.T."/>
            <person name="Lindner D.L."/>
        </authorList>
    </citation>
    <scope>NUCLEOTIDE SEQUENCE [LARGE SCALE GENOMIC DNA]</scope>
    <source>
        <strain evidence="5">UAMH 10579</strain>
    </source>
</reference>
<feature type="domain" description="DCUN1" evidence="3">
    <location>
        <begin position="484"/>
        <end position="690"/>
    </location>
</feature>
<dbReference type="GO" id="GO:0097602">
    <property type="term" value="F:cullin family protein binding"/>
    <property type="evidence" value="ECO:0007669"/>
    <property type="project" value="TreeGrafter"/>
</dbReference>
<evidence type="ECO:0000313" key="5">
    <source>
        <dbReference type="Proteomes" id="UP000091956"/>
    </source>
</evidence>
<dbReference type="PANTHER" id="PTHR12281:SF31">
    <property type="entry name" value="DCN1-LIKE PROTEIN 3"/>
    <property type="match status" value="1"/>
</dbReference>
<dbReference type="GO" id="GO:0016874">
    <property type="term" value="F:ligase activity"/>
    <property type="evidence" value="ECO:0007669"/>
    <property type="project" value="UniProtKB-KW"/>
</dbReference>
<dbReference type="InterPro" id="IPR014764">
    <property type="entry name" value="DCN-prot"/>
</dbReference>
<evidence type="ECO:0000256" key="1">
    <source>
        <dbReference type="RuleBase" id="RU410713"/>
    </source>
</evidence>
<feature type="region of interest" description="Disordered" evidence="2">
    <location>
        <begin position="118"/>
        <end position="188"/>
    </location>
</feature>
<dbReference type="GO" id="GO:0031624">
    <property type="term" value="F:ubiquitin conjugating enzyme binding"/>
    <property type="evidence" value="ECO:0007669"/>
    <property type="project" value="TreeGrafter"/>
</dbReference>
<feature type="compositionally biased region" description="Low complexity" evidence="2">
    <location>
        <begin position="407"/>
        <end position="430"/>
    </location>
</feature>
<feature type="region of interest" description="Disordered" evidence="2">
    <location>
        <begin position="25"/>
        <end position="101"/>
    </location>
</feature>
<comment type="function">
    <text evidence="1">Neddylation of cullins play an essential role in the regulation of SCF-type complexes activity.</text>
</comment>
<evidence type="ECO:0000313" key="4">
    <source>
        <dbReference type="EMBL" id="OBT98677.2"/>
    </source>
</evidence>
<dbReference type="EMBL" id="KV460215">
    <property type="protein sequence ID" value="OBT98677.2"/>
    <property type="molecule type" value="Genomic_DNA"/>
</dbReference>
<protein>
    <recommendedName>
        <fullName evidence="1">Defective in cullin neddylation protein</fullName>
    </recommendedName>
</protein>
<sequence>MVDPKGLKRLFSDVLQEQEELLENSEVILDSESPSEFASRVYGDQPESQSRKRRRASIPEQTELNANIARFDHIPQDETSFNPTAASLPPNQLVPPSNLTARPVFPHRTLPLPVPTAAPRHDPFTAATNALSRPAPPPNSLGIPSPHTGLSQPPRTHPYPSNMVSATPENEGSHRTPTRTPLPTMPTTQVVPPTAQDTWLGVVLQSTDLSIHQPRARSVSMPHVLSYGSSSSLEPRVEGAVAVADEVADAVADADVDAVADADAQPSTLQNADPTLPRAQSLSPFQNARLYRQRAQSSPLSMRGGALWTAASTPYQNGQTPVQNTPLPFQHGQFYYQNGYSQDAQPCSQNDYVQNAQNYSQNGYVQNCYAQPYDHNRLALFQNYPSHFPNYSLPFSHSSGVTARQASRSPSSGGYSSSSGGHSSPSRRSYSPPPAPRRPYRERIAPSSPVPVVPPVLGWLSKQEQLYYASGGKPAVAPTPVEDKSLASLSNLFEKYRGSDDEKDSISVDGTMAYLTDLAVNLEDASSLIPLEIVQAPAIGEMTRDGFVKGWQKAGVDSRSTLDTIPKQKAYIASQTKLLSSDTALFKRVYKHTFVCSKERSQKALPLENALVYWEMLFSSPGMCWASGTTDWLKLWLEFLNAKWTKTVNKDMWNQTLEFFTKSREDETMSFWSEEGAWPSVIDDFVVWVREKRGGGAVADNMETD</sequence>
<keyword evidence="5" id="KW-1185">Reference proteome</keyword>
<organism evidence="4 5">
    <name type="scientific">Pseudogymnoascus verrucosus</name>
    <dbReference type="NCBI Taxonomy" id="342668"/>
    <lineage>
        <taxon>Eukaryota</taxon>
        <taxon>Fungi</taxon>
        <taxon>Dikarya</taxon>
        <taxon>Ascomycota</taxon>
        <taxon>Pezizomycotina</taxon>
        <taxon>Leotiomycetes</taxon>
        <taxon>Thelebolales</taxon>
        <taxon>Thelebolaceae</taxon>
        <taxon>Pseudogymnoascus</taxon>
    </lineage>
</organism>
<evidence type="ECO:0000256" key="2">
    <source>
        <dbReference type="SAM" id="MobiDB-lite"/>
    </source>
</evidence>
<feature type="region of interest" description="Disordered" evidence="2">
    <location>
        <begin position="402"/>
        <end position="447"/>
    </location>
</feature>